<evidence type="ECO:0000313" key="6">
    <source>
        <dbReference type="Proteomes" id="UP000324336"/>
    </source>
</evidence>
<accession>A0A5C8E9Y0</accession>
<dbReference type="EMBL" id="SAXZ01000010">
    <property type="protein sequence ID" value="TXJ32840.1"/>
    <property type="molecule type" value="Genomic_DNA"/>
</dbReference>
<evidence type="ECO:0000313" key="5">
    <source>
        <dbReference type="Proteomes" id="UP000322659"/>
    </source>
</evidence>
<proteinExistence type="predicted"/>
<dbReference type="AlphaFoldDB" id="A0A5C8E9Y0"/>
<dbReference type="Proteomes" id="UP000324336">
    <property type="component" value="Unassembled WGS sequence"/>
</dbReference>
<protein>
    <recommendedName>
        <fullName evidence="7">Glycosyltransferase</fullName>
    </recommendedName>
</protein>
<dbReference type="Proteomes" id="UP000322327">
    <property type="component" value="Unassembled WGS sequence"/>
</dbReference>
<dbReference type="EMBL" id="SAYA01000023">
    <property type="protein sequence ID" value="TXJ24485.1"/>
    <property type="molecule type" value="Genomic_DNA"/>
</dbReference>
<dbReference type="Gene3D" id="3.40.50.2000">
    <property type="entry name" value="Glycogen Phosphorylase B"/>
    <property type="match status" value="1"/>
</dbReference>
<evidence type="ECO:0000313" key="2">
    <source>
        <dbReference type="EMBL" id="TXJ32840.1"/>
    </source>
</evidence>
<reference evidence="4 5" key="1">
    <citation type="journal article" date="1992" name="Lakartidningen">
        <title>[Penicillin V and not amoxicillin is the first choice preparation in acute otitis].</title>
        <authorList>
            <person name="Kamme C."/>
            <person name="Lundgren K."/>
            <person name="Prellner K."/>
        </authorList>
    </citation>
    <scope>NUCLEOTIDE SEQUENCE [LARGE SCALE GENOMIC DNA]</scope>
    <source>
        <strain evidence="3 4">PC3053II</strain>
        <strain evidence="1 6">PC4597II</strain>
        <strain evidence="2 5">PC5099IV</strain>
    </source>
</reference>
<sequence length="58" mass="7045">MLIEDENYEDLKNALIKLIENKDNRENMGKNGRRIYEEKFTAEIMANKFIDYYKNILK</sequence>
<dbReference type="SUPFAM" id="SSF53756">
    <property type="entry name" value="UDP-Glycosyltransferase/glycogen phosphorylase"/>
    <property type="match status" value="1"/>
</dbReference>
<gene>
    <name evidence="2" type="ORF">EPJ71_04670</name>
    <name evidence="1" type="ORF">EPJ73_11685</name>
    <name evidence="3" type="ORF">EPJ76_04190</name>
</gene>
<dbReference type="Proteomes" id="UP000322659">
    <property type="component" value="Unassembled WGS sequence"/>
</dbReference>
<keyword evidence="5" id="KW-1185">Reference proteome</keyword>
<evidence type="ECO:0000313" key="3">
    <source>
        <dbReference type="EMBL" id="TXJ56788.1"/>
    </source>
</evidence>
<evidence type="ECO:0000313" key="1">
    <source>
        <dbReference type="EMBL" id="TXJ24485.1"/>
    </source>
</evidence>
<comment type="caution">
    <text evidence="3">The sequence shown here is derived from an EMBL/GenBank/DDBJ whole genome shotgun (WGS) entry which is preliminary data.</text>
</comment>
<evidence type="ECO:0008006" key="7">
    <source>
        <dbReference type="Google" id="ProtNLM"/>
    </source>
</evidence>
<dbReference type="EMBL" id="SAYI01000014">
    <property type="protein sequence ID" value="TXJ56788.1"/>
    <property type="molecule type" value="Genomic_DNA"/>
</dbReference>
<evidence type="ECO:0000313" key="4">
    <source>
        <dbReference type="Proteomes" id="UP000322327"/>
    </source>
</evidence>
<name>A0A5C8E9Y0_9SPIR</name>
<reference evidence="3" key="2">
    <citation type="submission" date="2019-01" db="EMBL/GenBank/DDBJ databases">
        <authorList>
            <person name="Thorell K."/>
        </authorList>
    </citation>
    <scope>NUCLEOTIDE SEQUENCE</scope>
    <source>
        <strain evidence="3">PC3053II</strain>
        <strain evidence="1">PC4597II</strain>
        <strain evidence="2">PC5099IV</strain>
    </source>
</reference>
<organism evidence="3 4">
    <name type="scientific">Brachyspira aalborgi</name>
    <dbReference type="NCBI Taxonomy" id="29522"/>
    <lineage>
        <taxon>Bacteria</taxon>
        <taxon>Pseudomonadati</taxon>
        <taxon>Spirochaetota</taxon>
        <taxon>Spirochaetia</taxon>
        <taxon>Brachyspirales</taxon>
        <taxon>Brachyspiraceae</taxon>
        <taxon>Brachyspira</taxon>
    </lineage>
</organism>